<evidence type="ECO:0000256" key="9">
    <source>
        <dbReference type="ARBA" id="ARBA00022618"/>
    </source>
</evidence>
<evidence type="ECO:0000256" key="14">
    <source>
        <dbReference type="ARBA" id="ARBA00022984"/>
    </source>
</evidence>
<keyword evidence="23" id="KW-1185">Reference proteome</keyword>
<dbReference type="EMBL" id="CP080544">
    <property type="protein sequence ID" value="QYR52027.1"/>
    <property type="molecule type" value="Genomic_DNA"/>
</dbReference>
<proteinExistence type="inferred from homology"/>
<accession>A0ABX8WQ71</accession>
<dbReference type="InterPro" id="IPR036635">
    <property type="entry name" value="MurB_C_sf"/>
</dbReference>
<evidence type="ECO:0000256" key="19">
    <source>
        <dbReference type="ARBA" id="ARBA00048914"/>
    </source>
</evidence>
<evidence type="ECO:0000256" key="1">
    <source>
        <dbReference type="ARBA" id="ARBA00001974"/>
    </source>
</evidence>
<name>A0ABX8WQ71_9GAMM</name>
<evidence type="ECO:0000256" key="10">
    <source>
        <dbReference type="ARBA" id="ARBA00022630"/>
    </source>
</evidence>
<dbReference type="Proteomes" id="UP000824755">
    <property type="component" value="Chromosome"/>
</dbReference>
<dbReference type="SUPFAM" id="SSF56194">
    <property type="entry name" value="Uridine diphospho-N-Acetylenolpyruvylglucosamine reductase, MurB, C-terminal domain"/>
    <property type="match status" value="1"/>
</dbReference>
<dbReference type="Gene3D" id="3.30.43.10">
    <property type="entry name" value="Uridine Diphospho-n-acetylenolpyruvylglucosamine Reductase, domain 2"/>
    <property type="match status" value="1"/>
</dbReference>
<protein>
    <recommendedName>
        <fullName evidence="7 20">UDP-N-acetylenolpyruvoylglucosamine reductase</fullName>
        <ecNumber evidence="6 20">1.3.1.98</ecNumber>
    </recommendedName>
    <alternativeName>
        <fullName evidence="18 20">UDP-N-acetylmuramate dehydrogenase</fullName>
    </alternativeName>
</protein>
<evidence type="ECO:0000256" key="2">
    <source>
        <dbReference type="ARBA" id="ARBA00003921"/>
    </source>
</evidence>
<evidence type="ECO:0000256" key="17">
    <source>
        <dbReference type="ARBA" id="ARBA00023316"/>
    </source>
</evidence>
<dbReference type="Gene3D" id="3.30.465.10">
    <property type="match status" value="1"/>
</dbReference>
<evidence type="ECO:0000256" key="8">
    <source>
        <dbReference type="ARBA" id="ARBA00022490"/>
    </source>
</evidence>
<comment type="catalytic activity">
    <reaction evidence="19 20">
        <text>UDP-N-acetyl-alpha-D-muramate + NADP(+) = UDP-N-acetyl-3-O-(1-carboxyvinyl)-alpha-D-glucosamine + NADPH + H(+)</text>
        <dbReference type="Rhea" id="RHEA:12248"/>
        <dbReference type="ChEBI" id="CHEBI:15378"/>
        <dbReference type="ChEBI" id="CHEBI:57783"/>
        <dbReference type="ChEBI" id="CHEBI:58349"/>
        <dbReference type="ChEBI" id="CHEBI:68483"/>
        <dbReference type="ChEBI" id="CHEBI:70757"/>
        <dbReference type="EC" id="1.3.1.98"/>
    </reaction>
</comment>
<evidence type="ECO:0000256" key="13">
    <source>
        <dbReference type="ARBA" id="ARBA00022960"/>
    </source>
</evidence>
<reference evidence="22 23" key="1">
    <citation type="submission" date="2021-08" db="EMBL/GenBank/DDBJ databases">
        <title>Lysobacter sp. strain CJ11 Genome sequencing and assembly.</title>
        <authorList>
            <person name="Kim I."/>
        </authorList>
    </citation>
    <scope>NUCLEOTIDE SEQUENCE [LARGE SCALE GENOMIC DNA]</scope>
    <source>
        <strain evidence="22 23">CJ11</strain>
    </source>
</reference>
<dbReference type="Gene3D" id="3.90.78.10">
    <property type="entry name" value="UDP-N-acetylenolpyruvoylglucosamine reductase, C-terminal domain"/>
    <property type="match status" value="1"/>
</dbReference>
<evidence type="ECO:0000256" key="5">
    <source>
        <dbReference type="ARBA" id="ARBA00010485"/>
    </source>
</evidence>
<feature type="active site" evidence="20">
    <location>
        <position position="165"/>
    </location>
</feature>
<comment type="cofactor">
    <cofactor evidence="1 20">
        <name>FAD</name>
        <dbReference type="ChEBI" id="CHEBI:57692"/>
    </cofactor>
</comment>
<dbReference type="InterPro" id="IPR016167">
    <property type="entry name" value="FAD-bd_PCMH_sub1"/>
</dbReference>
<evidence type="ECO:0000256" key="11">
    <source>
        <dbReference type="ARBA" id="ARBA00022827"/>
    </source>
</evidence>
<keyword evidence="8 20" id="KW-0963">Cytoplasm</keyword>
<dbReference type="NCBIfam" id="NF010478">
    <property type="entry name" value="PRK13903.1"/>
    <property type="match status" value="1"/>
</dbReference>
<keyword evidence="9 20" id="KW-0132">Cell division</keyword>
<dbReference type="RefSeq" id="WP_220378815.1">
    <property type="nucleotide sequence ID" value="NZ_CP080544.1"/>
</dbReference>
<evidence type="ECO:0000256" key="4">
    <source>
        <dbReference type="ARBA" id="ARBA00004752"/>
    </source>
</evidence>
<dbReference type="PANTHER" id="PTHR21071:SF4">
    <property type="entry name" value="UDP-N-ACETYLENOLPYRUVOYLGLUCOSAMINE REDUCTASE"/>
    <property type="match status" value="1"/>
</dbReference>
<dbReference type="PANTHER" id="PTHR21071">
    <property type="entry name" value="UDP-N-ACETYLENOLPYRUVOYLGLUCOSAMINE REDUCTASE"/>
    <property type="match status" value="1"/>
</dbReference>
<keyword evidence="15 20" id="KW-0560">Oxidoreductase</keyword>
<dbReference type="InterPro" id="IPR016169">
    <property type="entry name" value="FAD-bd_PCMH_sub2"/>
</dbReference>
<evidence type="ECO:0000313" key="22">
    <source>
        <dbReference type="EMBL" id="QYR52027.1"/>
    </source>
</evidence>
<comment type="function">
    <text evidence="2 20">Cell wall formation.</text>
</comment>
<dbReference type="Pfam" id="PF01565">
    <property type="entry name" value="FAD_binding_4"/>
    <property type="match status" value="1"/>
</dbReference>
<evidence type="ECO:0000256" key="16">
    <source>
        <dbReference type="ARBA" id="ARBA00023306"/>
    </source>
</evidence>
<dbReference type="NCBIfam" id="TIGR00179">
    <property type="entry name" value="murB"/>
    <property type="match status" value="1"/>
</dbReference>
<evidence type="ECO:0000256" key="18">
    <source>
        <dbReference type="ARBA" id="ARBA00031026"/>
    </source>
</evidence>
<gene>
    <name evidence="20 22" type="primary">murB</name>
    <name evidence="22" type="ORF">H8L67_05215</name>
</gene>
<dbReference type="HAMAP" id="MF_00037">
    <property type="entry name" value="MurB"/>
    <property type="match status" value="1"/>
</dbReference>
<dbReference type="GO" id="GO:0008762">
    <property type="term" value="F:UDP-N-acetylmuramate dehydrogenase activity"/>
    <property type="evidence" value="ECO:0007669"/>
    <property type="project" value="UniProtKB-EC"/>
</dbReference>
<organism evidence="22 23">
    <name type="scientific">Lysobacter soyae</name>
    <dbReference type="NCBI Taxonomy" id="2764185"/>
    <lineage>
        <taxon>Bacteria</taxon>
        <taxon>Pseudomonadati</taxon>
        <taxon>Pseudomonadota</taxon>
        <taxon>Gammaproteobacteria</taxon>
        <taxon>Lysobacterales</taxon>
        <taxon>Lysobacteraceae</taxon>
        <taxon>Lysobacter</taxon>
    </lineage>
</organism>
<dbReference type="InterPro" id="IPR036318">
    <property type="entry name" value="FAD-bd_PCMH-like_sf"/>
</dbReference>
<evidence type="ECO:0000259" key="21">
    <source>
        <dbReference type="PROSITE" id="PS51387"/>
    </source>
</evidence>
<evidence type="ECO:0000256" key="12">
    <source>
        <dbReference type="ARBA" id="ARBA00022857"/>
    </source>
</evidence>
<comment type="pathway">
    <text evidence="4 20">Cell wall biogenesis; peptidoglycan biosynthesis.</text>
</comment>
<keyword evidence="16 20" id="KW-0131">Cell cycle</keyword>
<evidence type="ECO:0000256" key="15">
    <source>
        <dbReference type="ARBA" id="ARBA00023002"/>
    </source>
</evidence>
<keyword evidence="13 20" id="KW-0133">Cell shape</keyword>
<dbReference type="NCBIfam" id="NF000755">
    <property type="entry name" value="PRK00046.1"/>
    <property type="match status" value="1"/>
</dbReference>
<evidence type="ECO:0000256" key="3">
    <source>
        <dbReference type="ARBA" id="ARBA00004496"/>
    </source>
</evidence>
<keyword evidence="11 20" id="KW-0274">FAD</keyword>
<comment type="subcellular location">
    <subcellularLocation>
        <location evidence="3 20">Cytoplasm</location>
    </subcellularLocation>
</comment>
<keyword evidence="14 20" id="KW-0573">Peptidoglycan synthesis</keyword>
<dbReference type="InterPro" id="IPR011601">
    <property type="entry name" value="MurB_C"/>
</dbReference>
<dbReference type="InterPro" id="IPR016166">
    <property type="entry name" value="FAD-bd_PCMH"/>
</dbReference>
<keyword evidence="12 20" id="KW-0521">NADP</keyword>
<dbReference type="InterPro" id="IPR003170">
    <property type="entry name" value="MurB"/>
</dbReference>
<feature type="active site" description="Proton donor" evidence="20">
    <location>
        <position position="238"/>
    </location>
</feature>
<feature type="active site" evidence="20">
    <location>
        <position position="335"/>
    </location>
</feature>
<keyword evidence="10 20" id="KW-0285">Flavoprotein</keyword>
<comment type="similarity">
    <text evidence="5 20">Belongs to the MurB family.</text>
</comment>
<keyword evidence="17 20" id="KW-0961">Cell wall biogenesis/degradation</keyword>
<evidence type="ECO:0000256" key="6">
    <source>
        <dbReference type="ARBA" id="ARBA00012518"/>
    </source>
</evidence>
<evidence type="ECO:0000256" key="20">
    <source>
        <dbReference type="HAMAP-Rule" id="MF_00037"/>
    </source>
</evidence>
<dbReference type="EC" id="1.3.1.98" evidence="6 20"/>
<evidence type="ECO:0000313" key="23">
    <source>
        <dbReference type="Proteomes" id="UP000824755"/>
    </source>
</evidence>
<dbReference type="SUPFAM" id="SSF56176">
    <property type="entry name" value="FAD-binding/transporter-associated domain-like"/>
    <property type="match status" value="1"/>
</dbReference>
<dbReference type="Pfam" id="PF02873">
    <property type="entry name" value="MurB_C"/>
    <property type="match status" value="1"/>
</dbReference>
<dbReference type="PROSITE" id="PS51387">
    <property type="entry name" value="FAD_PCMH"/>
    <property type="match status" value="1"/>
</dbReference>
<dbReference type="InterPro" id="IPR006094">
    <property type="entry name" value="Oxid_FAD_bind_N"/>
</dbReference>
<feature type="domain" description="FAD-binding PCMH-type" evidence="21">
    <location>
        <begin position="21"/>
        <end position="188"/>
    </location>
</feature>
<sequence length="343" mass="37198">MSQGFRVSRNASLKFLNTFGIDVAADTLIEIDELDAFEAAISAHESADLLLLGSGSNVVFVAPPASVLRIVDESVSGTDMGNGQIRVSCAAGKSWHEFVMQTLENGWYGLENLALIPGTVGASPVQNIGAYGVEVMDRIAHVEAWDRRAGMPVTFMHDACEFSYRDSRFKHEPDRYFITRVEFNLSTQPQLVLDYAGIRDALTRAGVSEPTPVDVAQAVIRERLRKLPDPQVIGNAGSFFKNPILSDAFSEALAAKYPQMPTHPSGIEGTRKLSAAWLIEQSGMKGYTRGKAGVSDRHALVLVNHGGASGSEVLQVARDVAEAVEQKFGVPLHPEPRLIGGHW</sequence>
<evidence type="ECO:0000256" key="7">
    <source>
        <dbReference type="ARBA" id="ARBA00015188"/>
    </source>
</evidence>